<sequence>KITLGNVNITSKDKGLEIANGANFAMESGSIETEKLAVKADGKDTKITLGNVNITSKDKGLEIANGANFAMESGSIETEKLAVKADGEDTKITLGNVNITSKGEGIHIENGAQIVANGGSITVNNDNADDNNAVAITACGKEVSVTLNDVKIFSNKNGIEIGNSAILNMTGGSIEAEGNGVTFTSGAGADDKSKLKDTKITVTKGDGLNITDRKVSLENVSIQSKEGRGLYASGAETDVTMKGGTINASKAAFVVEDSAKINISNVSATASKNGLVLTNGAAPDDKVNNVNFTNTKLTVEKGVGIFREVSGKDVVTLKNSEIRGDLLLKYTPKEDKEAALTLNADHSVLEGRAETGKKAETVFNLSNGTIWTLKISKEEREPGEEGKPGELLDISTRSRSTVSVLNLDNSTIVFDKPTDDQYQVLHVGPAIEKAEGPAIVANDPNNPATVYNAKGDAKIYFNTEWSNGLKTKEQKTDRLVINGDALGTTTVYVNGIKGKNKAEKNTSVPANESGVSLIQVSGEANEDSFKLANGYTTINNSPYKYTLNAYGPQASSHGEDQSMFGENQTYW</sequence>
<evidence type="ECO:0000313" key="2">
    <source>
        <dbReference type="Proteomes" id="UP001523003"/>
    </source>
</evidence>
<dbReference type="InterPro" id="IPR012332">
    <property type="entry name" value="Autotransporter_pectin_lyase_C"/>
</dbReference>
<protein>
    <submittedName>
        <fullName evidence="1">Autotransporter outer membrane beta-barrel domain-containing protein</fullName>
    </submittedName>
</protein>
<proteinExistence type="predicted"/>
<dbReference type="EMBL" id="JAMCOF010000024">
    <property type="protein sequence ID" value="MCL6230377.1"/>
    <property type="molecule type" value="Genomic_DNA"/>
</dbReference>
<organism evidence="1 2">
    <name type="scientific">Bartonella bilalgolemii</name>
    <dbReference type="NCBI Taxonomy" id="2942911"/>
    <lineage>
        <taxon>Bacteria</taxon>
        <taxon>Pseudomonadati</taxon>
        <taxon>Pseudomonadota</taxon>
        <taxon>Alphaproteobacteria</taxon>
        <taxon>Hyphomicrobiales</taxon>
        <taxon>Bartonellaceae</taxon>
        <taxon>Bartonella</taxon>
    </lineage>
</organism>
<name>A0ABT0PAQ8_9HYPH</name>
<reference evidence="1 2" key="1">
    <citation type="submission" date="2022-05" db="EMBL/GenBank/DDBJ databases">
        <title>Description of the Bartonella bilalgolemii sp. nov. Isolated from Apodemus uralensis (Pallas 1811).</title>
        <authorList>
            <person name="Zgheib R."/>
            <person name="Celebi B."/>
        </authorList>
    </citation>
    <scope>NUCLEOTIDE SEQUENCE [LARGE SCALE GENOMIC DNA]</scope>
    <source>
        <strain evidence="1 2">G70</strain>
    </source>
</reference>
<dbReference type="InterPro" id="IPR006315">
    <property type="entry name" value="OM_autotransptr_brl_dom"/>
</dbReference>
<keyword evidence="2" id="KW-1185">Reference proteome</keyword>
<dbReference type="RefSeq" id="WP_249678016.1">
    <property type="nucleotide sequence ID" value="NZ_JAMCOF010000024.1"/>
</dbReference>
<dbReference type="Proteomes" id="UP001523003">
    <property type="component" value="Unassembled WGS sequence"/>
</dbReference>
<dbReference type="NCBIfam" id="TIGR01414">
    <property type="entry name" value="autotrans_barl"/>
    <property type="match status" value="1"/>
</dbReference>
<feature type="non-terminal residue" evidence="1">
    <location>
        <position position="571"/>
    </location>
</feature>
<comment type="caution">
    <text evidence="1">The sequence shown here is derived from an EMBL/GenBank/DDBJ whole genome shotgun (WGS) entry which is preliminary data.</text>
</comment>
<feature type="non-terminal residue" evidence="1">
    <location>
        <position position="1"/>
    </location>
</feature>
<evidence type="ECO:0000313" key="1">
    <source>
        <dbReference type="EMBL" id="MCL6230377.1"/>
    </source>
</evidence>
<dbReference type="SUPFAM" id="SSF51126">
    <property type="entry name" value="Pectin lyase-like"/>
    <property type="match status" value="1"/>
</dbReference>
<dbReference type="InterPro" id="IPR011050">
    <property type="entry name" value="Pectin_lyase_fold/virulence"/>
</dbReference>
<accession>A0ABT0PAQ8</accession>
<dbReference type="Gene3D" id="2.160.20.20">
    <property type="match status" value="1"/>
</dbReference>
<gene>
    <name evidence="1" type="ORF">M4Z11_07260</name>
</gene>